<dbReference type="InterPro" id="IPR035959">
    <property type="entry name" value="RutC-like_sf"/>
</dbReference>
<evidence type="ECO:0000313" key="3">
    <source>
        <dbReference type="Proteomes" id="UP000612893"/>
    </source>
</evidence>
<dbReference type="PANTHER" id="PTHR43760">
    <property type="entry name" value="ENDORIBONUCLEASE-RELATED"/>
    <property type="match status" value="1"/>
</dbReference>
<organism evidence="2 3">
    <name type="scientific">Candidatus Nephthysia bennettiae</name>
    <dbReference type="NCBI Taxonomy" id="3127016"/>
    <lineage>
        <taxon>Bacteria</taxon>
        <taxon>Bacillati</taxon>
        <taxon>Candidatus Dormiibacterota</taxon>
        <taxon>Candidatus Dormibacteria</taxon>
        <taxon>Candidatus Dormibacterales</taxon>
        <taxon>Candidatus Dormibacteraceae</taxon>
        <taxon>Candidatus Nephthysia</taxon>
    </lineage>
</organism>
<dbReference type="CDD" id="cd02199">
    <property type="entry name" value="YjgF_YER057c_UK114_like_1"/>
    <property type="match status" value="1"/>
</dbReference>
<reference evidence="2" key="1">
    <citation type="submission" date="2020-10" db="EMBL/GenBank/DDBJ databases">
        <title>Ca. Dormibacterota MAGs.</title>
        <authorList>
            <person name="Montgomery K."/>
        </authorList>
    </citation>
    <scope>NUCLEOTIDE SEQUENCE [LARGE SCALE GENOMIC DNA]</scope>
    <source>
        <strain evidence="2">SC8812_S17_10</strain>
    </source>
</reference>
<evidence type="ECO:0000313" key="2">
    <source>
        <dbReference type="EMBL" id="MBJ7599533.1"/>
    </source>
</evidence>
<accession>A0A934KAH0</accession>
<dbReference type="Proteomes" id="UP000612893">
    <property type="component" value="Unassembled WGS sequence"/>
</dbReference>
<sequence length="136" mass="14145">MASYVPTRLVPIGEGRGLLFIAGQVSRGKEGLMTGRVPDEVGVEQAQEAARACALNVLAQIEAATGLDQVEQIAQLTGYVQCGADFGEQPEVINAASDLIVEVLGEPGRHSRAAIGSTALPRHVTVEIAAVVVVKT</sequence>
<protein>
    <submittedName>
        <fullName evidence="2">RidA family protein</fullName>
    </submittedName>
</protein>
<comment type="caution">
    <text evidence="2">The sequence shown here is derived from an EMBL/GenBank/DDBJ whole genome shotgun (WGS) entry which is preliminary data.</text>
</comment>
<keyword evidence="3" id="KW-1185">Reference proteome</keyword>
<dbReference type="EMBL" id="JAEKNR010000155">
    <property type="protein sequence ID" value="MBJ7599533.1"/>
    <property type="molecule type" value="Genomic_DNA"/>
</dbReference>
<feature type="domain" description="Endoribonuclease L-PSP/chorismate mutase-like" evidence="1">
    <location>
        <begin position="31"/>
        <end position="121"/>
    </location>
</feature>
<gene>
    <name evidence="2" type="ORF">JF922_15830</name>
</gene>
<dbReference type="Gene3D" id="3.30.1330.40">
    <property type="entry name" value="RutC-like"/>
    <property type="match status" value="1"/>
</dbReference>
<evidence type="ECO:0000259" key="1">
    <source>
        <dbReference type="Pfam" id="PF14588"/>
    </source>
</evidence>
<proteinExistence type="predicted"/>
<dbReference type="PANTHER" id="PTHR43760:SF1">
    <property type="entry name" value="ENDORIBONUCLEASE L-PSP_CHORISMATE MUTASE-LIKE DOMAIN-CONTAINING PROTEIN"/>
    <property type="match status" value="1"/>
</dbReference>
<dbReference type="InterPro" id="IPR013813">
    <property type="entry name" value="Endoribo_LPSP/chorism_mut-like"/>
</dbReference>
<dbReference type="AlphaFoldDB" id="A0A934KAH0"/>
<dbReference type="Pfam" id="PF14588">
    <property type="entry name" value="YjgF_endoribonc"/>
    <property type="match status" value="1"/>
</dbReference>
<dbReference type="SUPFAM" id="SSF55298">
    <property type="entry name" value="YjgF-like"/>
    <property type="match status" value="1"/>
</dbReference>
<name>A0A934KAH0_9BACT</name>